<dbReference type="RefSeq" id="XP_066716032.1">
    <property type="nucleotide sequence ID" value="XM_066856763.1"/>
</dbReference>
<dbReference type="EMBL" id="JAQQWL010000006">
    <property type="protein sequence ID" value="KAK8068738.1"/>
    <property type="molecule type" value="Genomic_DNA"/>
</dbReference>
<comment type="caution">
    <text evidence="2">The sequence shown here is derived from an EMBL/GenBank/DDBJ whole genome shotgun (WGS) entry which is preliminary data.</text>
</comment>
<dbReference type="Proteomes" id="UP001480595">
    <property type="component" value="Unassembled WGS sequence"/>
</dbReference>
<proteinExistence type="predicted"/>
<feature type="region of interest" description="Disordered" evidence="1">
    <location>
        <begin position="282"/>
        <end position="303"/>
    </location>
</feature>
<gene>
    <name evidence="2" type="ORF">PG994_005354</name>
</gene>
<name>A0ABR1VC27_9PEZI</name>
<sequence>MATGFIAGVGWALKVIRAVEDGVEMIRVNWTRKLVGGVDVAEKTVSGLRWVKRAGKFLQWAGVIAEAALLIYTLVEGEKERDTLRAAIIEICSARFGAKKIQLLVNQSMLWTSKTTGIVTSMNFMLQKEKEQEEENDPDLNPALKITQEQIDKEVLKDINKLVEKFDEELSSYNTDDKVIGDLVILDQKDAGDKQGNIVPIDGPISGKHGLEWTQNGPVKAGSANTEIRITGTNDDATKSQRFSSVHVSLPLSTEDGLFAKNNFKIAGTDDASNGDGTFAIETSGGVKGTGKLSTPKKSNDKV</sequence>
<protein>
    <submittedName>
        <fullName evidence="2">Uncharacterized protein</fullName>
    </submittedName>
</protein>
<reference evidence="2 3" key="1">
    <citation type="submission" date="2023-01" db="EMBL/GenBank/DDBJ databases">
        <title>Analysis of 21 Apiospora genomes using comparative genomics revels a genus with tremendous synthesis potential of carbohydrate active enzymes and secondary metabolites.</title>
        <authorList>
            <person name="Sorensen T."/>
        </authorList>
    </citation>
    <scope>NUCLEOTIDE SEQUENCE [LARGE SCALE GENOMIC DNA]</scope>
    <source>
        <strain evidence="2 3">CBS 135458</strain>
    </source>
</reference>
<evidence type="ECO:0000256" key="1">
    <source>
        <dbReference type="SAM" id="MobiDB-lite"/>
    </source>
</evidence>
<evidence type="ECO:0000313" key="3">
    <source>
        <dbReference type="Proteomes" id="UP001480595"/>
    </source>
</evidence>
<keyword evidence="3" id="KW-1185">Reference proteome</keyword>
<organism evidence="2 3">
    <name type="scientific">Apiospora phragmitis</name>
    <dbReference type="NCBI Taxonomy" id="2905665"/>
    <lineage>
        <taxon>Eukaryota</taxon>
        <taxon>Fungi</taxon>
        <taxon>Dikarya</taxon>
        <taxon>Ascomycota</taxon>
        <taxon>Pezizomycotina</taxon>
        <taxon>Sordariomycetes</taxon>
        <taxon>Xylariomycetidae</taxon>
        <taxon>Amphisphaeriales</taxon>
        <taxon>Apiosporaceae</taxon>
        <taxon>Apiospora</taxon>
    </lineage>
</organism>
<dbReference type="GeneID" id="92089826"/>
<evidence type="ECO:0000313" key="2">
    <source>
        <dbReference type="EMBL" id="KAK8068738.1"/>
    </source>
</evidence>
<accession>A0ABR1VC27</accession>